<comment type="caution">
    <text evidence="1">The sequence shown here is derived from an EMBL/GenBank/DDBJ whole genome shotgun (WGS) entry which is preliminary data.</text>
</comment>
<dbReference type="Proteomes" id="UP000609874">
    <property type="component" value="Unassembled WGS sequence"/>
</dbReference>
<proteinExistence type="predicted"/>
<dbReference type="RefSeq" id="WP_191808741.1">
    <property type="nucleotide sequence ID" value="NZ_JACSQD010000007.1"/>
</dbReference>
<dbReference type="EMBL" id="JACSQD010000007">
    <property type="protein sequence ID" value="MBD7996454.1"/>
    <property type="molecule type" value="Genomic_DNA"/>
</dbReference>
<accession>A0ABR8UV73</accession>
<gene>
    <name evidence="1" type="ORF">H9639_14220</name>
</gene>
<evidence type="ECO:0000313" key="2">
    <source>
        <dbReference type="Proteomes" id="UP000609874"/>
    </source>
</evidence>
<protein>
    <submittedName>
        <fullName evidence="1">Uncharacterized protein</fullName>
    </submittedName>
</protein>
<name>A0ABR8UV73_9MICC</name>
<reference evidence="1 2" key="1">
    <citation type="submission" date="2020-08" db="EMBL/GenBank/DDBJ databases">
        <title>A Genomic Blueprint of the Chicken Gut Microbiome.</title>
        <authorList>
            <person name="Gilroy R."/>
            <person name="Ravi A."/>
            <person name="Getino M."/>
            <person name="Pursley I."/>
            <person name="Horton D.L."/>
            <person name="Alikhan N.-F."/>
            <person name="Baker D."/>
            <person name="Gharbi K."/>
            <person name="Hall N."/>
            <person name="Watson M."/>
            <person name="Adriaenssens E.M."/>
            <person name="Foster-Nyarko E."/>
            <person name="Jarju S."/>
            <person name="Secka A."/>
            <person name="Antonio M."/>
            <person name="Oren A."/>
            <person name="Chaudhuri R."/>
            <person name="La Ragione R.M."/>
            <person name="Hildebrand F."/>
            <person name="Pallen M.J."/>
        </authorList>
    </citation>
    <scope>NUCLEOTIDE SEQUENCE [LARGE SCALE GENOMIC DNA]</scope>
    <source>
        <strain evidence="1 2">Sa2CUA1</strain>
    </source>
</reference>
<evidence type="ECO:0000313" key="1">
    <source>
        <dbReference type="EMBL" id="MBD7996454.1"/>
    </source>
</evidence>
<sequence length="71" mass="7447">MESIRALNLDHVIVDTGAVRPKPDFPGGDLPIVQTGDTLRAMMLGVATAEEAGAVLSTLGKLPSCIPEIYL</sequence>
<keyword evidence="2" id="KW-1185">Reference proteome</keyword>
<organism evidence="1 2">
    <name type="scientific">Arthrobacter gallicola</name>
    <dbReference type="NCBI Taxonomy" id="2762225"/>
    <lineage>
        <taxon>Bacteria</taxon>
        <taxon>Bacillati</taxon>
        <taxon>Actinomycetota</taxon>
        <taxon>Actinomycetes</taxon>
        <taxon>Micrococcales</taxon>
        <taxon>Micrococcaceae</taxon>
        <taxon>Arthrobacter</taxon>
    </lineage>
</organism>